<proteinExistence type="predicted"/>
<keyword evidence="1" id="KW-0812">Transmembrane</keyword>
<sequence length="84" mass="8378">MRGRTSAPSEDTGSEAWSEAVATTGLILNIAGVIAIAVALASWTVGDGILALVFGVIAAVGFTGSIVCFARQSADPEATSPQNA</sequence>
<name>A0A0M2ZQM5_9MYCO</name>
<dbReference type="OrthoDB" id="4748260at2"/>
<dbReference type="AlphaFoldDB" id="A0A0M2ZQM5"/>
<gene>
    <name evidence="2" type="ORF">BST23_06500</name>
</gene>
<evidence type="ECO:0000313" key="3">
    <source>
        <dbReference type="Proteomes" id="UP000192772"/>
    </source>
</evidence>
<feature type="transmembrane region" description="Helical" evidence="1">
    <location>
        <begin position="20"/>
        <end position="43"/>
    </location>
</feature>
<protein>
    <submittedName>
        <fullName evidence="2">Uncharacterized protein</fullName>
    </submittedName>
</protein>
<dbReference type="RefSeq" id="WP_046750228.1">
    <property type="nucleotide sequence ID" value="NZ_JBCGVB010000005.1"/>
</dbReference>
<evidence type="ECO:0000313" key="2">
    <source>
        <dbReference type="EMBL" id="ORA67468.1"/>
    </source>
</evidence>
<evidence type="ECO:0000256" key="1">
    <source>
        <dbReference type="SAM" id="Phobius"/>
    </source>
</evidence>
<keyword evidence="1" id="KW-1133">Transmembrane helix</keyword>
<organism evidence="2 3">
    <name type="scientific">Mycolicibacterium elephantis</name>
    <dbReference type="NCBI Taxonomy" id="81858"/>
    <lineage>
        <taxon>Bacteria</taxon>
        <taxon>Bacillati</taxon>
        <taxon>Actinomycetota</taxon>
        <taxon>Actinomycetes</taxon>
        <taxon>Mycobacteriales</taxon>
        <taxon>Mycobacteriaceae</taxon>
        <taxon>Mycolicibacterium</taxon>
    </lineage>
</organism>
<accession>A0A1A0QC83</accession>
<feature type="transmembrane region" description="Helical" evidence="1">
    <location>
        <begin position="49"/>
        <end position="70"/>
    </location>
</feature>
<dbReference type="Proteomes" id="UP000192772">
    <property type="component" value="Unassembled WGS sequence"/>
</dbReference>
<keyword evidence="1" id="KW-0472">Membrane</keyword>
<accession>A0A0M2ZQM5</accession>
<comment type="caution">
    <text evidence="2">The sequence shown here is derived from an EMBL/GenBank/DDBJ whole genome shotgun (WGS) entry which is preliminary data.</text>
</comment>
<reference evidence="2 3" key="1">
    <citation type="submission" date="2017-02" db="EMBL/GenBank/DDBJ databases">
        <title>The new phylogeny of genus Mycobacterium.</title>
        <authorList>
            <person name="Tortoli E."/>
            <person name="Trovato A."/>
            <person name="Cirillo D.M."/>
        </authorList>
    </citation>
    <scope>NUCLEOTIDE SEQUENCE [LARGE SCALE GENOMIC DNA]</scope>
    <source>
        <strain evidence="2 3">FI-09383</strain>
    </source>
</reference>
<dbReference type="EMBL" id="MVHP01000005">
    <property type="protein sequence ID" value="ORA67468.1"/>
    <property type="molecule type" value="Genomic_DNA"/>
</dbReference>
<dbReference type="STRING" id="81858.BST23_06500"/>